<evidence type="ECO:0000313" key="2">
    <source>
        <dbReference type="EMBL" id="KIM72880.1"/>
    </source>
</evidence>
<name>A0A0C3EJR5_PILCF</name>
<dbReference type="Proteomes" id="UP000054166">
    <property type="component" value="Unassembled WGS sequence"/>
</dbReference>
<proteinExistence type="predicted"/>
<dbReference type="EMBL" id="KN833103">
    <property type="protein sequence ID" value="KIM72880.1"/>
    <property type="molecule type" value="Genomic_DNA"/>
</dbReference>
<feature type="region of interest" description="Disordered" evidence="1">
    <location>
        <begin position="33"/>
        <end position="57"/>
    </location>
</feature>
<dbReference type="InParanoid" id="A0A0C3EJR5"/>
<feature type="region of interest" description="Disordered" evidence="1">
    <location>
        <begin position="130"/>
        <end position="168"/>
    </location>
</feature>
<evidence type="ECO:0000256" key="1">
    <source>
        <dbReference type="SAM" id="MobiDB-lite"/>
    </source>
</evidence>
<feature type="compositionally biased region" description="Basic and acidic residues" evidence="1">
    <location>
        <begin position="130"/>
        <end position="158"/>
    </location>
</feature>
<sequence>MCIKCKADKRKCMFPSVTSLQVQIVELSTQAGPLTPQPRQLTTPSAPSGSQRQLEPSPVQVCQEIATLTEVFCVTQDGPPTSSAEGLHRTHNTLSKHLQLDFHKVHLLLDWYNLTAILLQEVEKQLHELTGEGGDNKYDKEGGKGECKEDEGGNKDDDGSAGPFMNAE</sequence>
<protein>
    <submittedName>
        <fullName evidence="2">Uncharacterized protein</fullName>
    </submittedName>
</protein>
<dbReference type="HOGENOM" id="CLU_151669_0_0_1"/>
<feature type="compositionally biased region" description="Polar residues" evidence="1">
    <location>
        <begin position="45"/>
        <end position="54"/>
    </location>
</feature>
<keyword evidence="3" id="KW-1185">Reference proteome</keyword>
<reference evidence="2 3" key="1">
    <citation type="submission" date="2014-04" db="EMBL/GenBank/DDBJ databases">
        <authorList>
            <consortium name="DOE Joint Genome Institute"/>
            <person name="Kuo A."/>
            <person name="Tarkka M."/>
            <person name="Buscot F."/>
            <person name="Kohler A."/>
            <person name="Nagy L.G."/>
            <person name="Floudas D."/>
            <person name="Copeland A."/>
            <person name="Barry K.W."/>
            <person name="Cichocki N."/>
            <person name="Veneault-Fourrey C."/>
            <person name="LaButti K."/>
            <person name="Lindquist E.A."/>
            <person name="Lipzen A."/>
            <person name="Lundell T."/>
            <person name="Morin E."/>
            <person name="Murat C."/>
            <person name="Sun H."/>
            <person name="Tunlid A."/>
            <person name="Henrissat B."/>
            <person name="Grigoriev I.V."/>
            <person name="Hibbett D.S."/>
            <person name="Martin F."/>
            <person name="Nordberg H.P."/>
            <person name="Cantor M.N."/>
            <person name="Hua S.X."/>
        </authorList>
    </citation>
    <scope>NUCLEOTIDE SEQUENCE [LARGE SCALE GENOMIC DNA]</scope>
    <source>
        <strain evidence="2 3">F 1598</strain>
    </source>
</reference>
<evidence type="ECO:0000313" key="3">
    <source>
        <dbReference type="Proteomes" id="UP000054166"/>
    </source>
</evidence>
<dbReference type="AlphaFoldDB" id="A0A0C3EJR5"/>
<reference evidence="3" key="2">
    <citation type="submission" date="2015-01" db="EMBL/GenBank/DDBJ databases">
        <title>Evolutionary Origins and Diversification of the Mycorrhizal Mutualists.</title>
        <authorList>
            <consortium name="DOE Joint Genome Institute"/>
            <consortium name="Mycorrhizal Genomics Consortium"/>
            <person name="Kohler A."/>
            <person name="Kuo A."/>
            <person name="Nagy L.G."/>
            <person name="Floudas D."/>
            <person name="Copeland A."/>
            <person name="Barry K.W."/>
            <person name="Cichocki N."/>
            <person name="Veneault-Fourrey C."/>
            <person name="LaButti K."/>
            <person name="Lindquist E.A."/>
            <person name="Lipzen A."/>
            <person name="Lundell T."/>
            <person name="Morin E."/>
            <person name="Murat C."/>
            <person name="Riley R."/>
            <person name="Ohm R."/>
            <person name="Sun H."/>
            <person name="Tunlid A."/>
            <person name="Henrissat B."/>
            <person name="Grigoriev I.V."/>
            <person name="Hibbett D.S."/>
            <person name="Martin F."/>
        </authorList>
    </citation>
    <scope>NUCLEOTIDE SEQUENCE [LARGE SCALE GENOMIC DNA]</scope>
    <source>
        <strain evidence="3">F 1598</strain>
    </source>
</reference>
<gene>
    <name evidence="2" type="ORF">PILCRDRAFT_15729</name>
</gene>
<feature type="compositionally biased region" description="Low complexity" evidence="1">
    <location>
        <begin position="33"/>
        <end position="44"/>
    </location>
</feature>
<organism evidence="2 3">
    <name type="scientific">Piloderma croceum (strain F 1598)</name>
    <dbReference type="NCBI Taxonomy" id="765440"/>
    <lineage>
        <taxon>Eukaryota</taxon>
        <taxon>Fungi</taxon>
        <taxon>Dikarya</taxon>
        <taxon>Basidiomycota</taxon>
        <taxon>Agaricomycotina</taxon>
        <taxon>Agaricomycetes</taxon>
        <taxon>Agaricomycetidae</taxon>
        <taxon>Atheliales</taxon>
        <taxon>Atheliaceae</taxon>
        <taxon>Piloderma</taxon>
    </lineage>
</organism>
<accession>A0A0C3EJR5</accession>